<evidence type="ECO:0000256" key="2">
    <source>
        <dbReference type="ARBA" id="ARBA00022448"/>
    </source>
</evidence>
<keyword evidence="2 8" id="KW-0813">Transport</keyword>
<evidence type="ECO:0000256" key="4">
    <source>
        <dbReference type="ARBA" id="ARBA00022692"/>
    </source>
</evidence>
<dbReference type="InterPro" id="IPR023996">
    <property type="entry name" value="TonB-dep_OMP_SusC/RagA"/>
</dbReference>
<dbReference type="Pfam" id="PF00593">
    <property type="entry name" value="TonB_dep_Rec_b-barrel"/>
    <property type="match status" value="1"/>
</dbReference>
<comment type="subcellular location">
    <subcellularLocation>
        <location evidence="1 8">Cell outer membrane</location>
        <topology evidence="1 8">Multi-pass membrane protein</topology>
    </subcellularLocation>
</comment>
<evidence type="ECO:0000313" key="12">
    <source>
        <dbReference type="EMBL" id="SHG79824.1"/>
    </source>
</evidence>
<dbReference type="Pfam" id="PF07715">
    <property type="entry name" value="Plug"/>
    <property type="match status" value="1"/>
</dbReference>
<keyword evidence="5 9" id="KW-0798">TonB box</keyword>
<sequence>MKIESLRHDHWLKIMKLTTLALLLTTTVLSVGRAGDASGQSVLDQRVSLRAKDQPLRDVFKTLQQLADVNFMYKSSDVNADKKITFSAANKELKEVLTKLLKPIGLEFTAVGKNIVVKPIIKTEPTSTAPKIRVTGIVSTADTGETLPGVNVLLKGTERGTTTDADGTYAIDVDDEASVLVFSFIGFKVTEVIVGAQTKIDVKLELDAVQLQDVVVVGYGTAKKSEVLGAVGSPSLKEASSRNYNTAAELLQGTVPGVTVMNNGGDPTGSPDIRIRGVGSLNTEAPLIILDGVIYWGALSTISPNDIESISVLKDAASAAIYGARASGGVILITTKSGKADKINVEVNYQLGVQQVAKKLTPLNAAERADAANLATDNAGLPRIPAFDAALNPDSRITKTNWMDEIFQTGVIESLDASVSGGNKVSNYFISGGYRKNEGILLNTQAKRYSARVNSSHEIMKGVRLGENVSYMFWDGQTGNTSSAYTGAIMTALYYPANATVYREDGSGKFGGVPDAYSNAYGDLINPVAYLKRLDNHTPTSTLMINPYLEVEVIKGLKFRSNWGLTQIRRNNKQFNVKVLETGKIFDFNELYQTTDNQNVFLSEQTLAYEKNIGQDHHISALAGFTYERKKSEWSTVKGTGFDNEDPAYRYMSNATTLQTIGAGGPEEKIMSYLGRVNYNYKGKYLLTAVLRRDGTSRLISDLRWKNYPSVSVGWNIAEESFMQDVSLVADLKLRASWGKIGNLGALPLYPFAVGLARTRAWLGGDPVINYGYAEAGLSNQNLVWETSEQKNIGLDFGLFHGKLSGSLDVFRKTNYDMLFQKSLPGTAGAPDGQWINGGDVVNKGFELGLTYRKNDGPVKFDVTANFSRVKNEIRSITEDNKFLNAGPAVRTMPQANINLVGSPWNAFYGYETAGLFKSDDEASSYVNGSGVKYQPAAKAGDFKFVDTNGDGTINNDDRTILGSPFPDFTYSLNGNISFKGFDLNVFFQGVHGNSIFNSARALGLNAGYGYNLLEESKNAWSPTNPDATIPRLSMSDPNNNWTRVSDFFIEDGSFLRLKNVTLGYTLPARIFNKVQMRIYVTAQNLFTITNYSGMDPEVGITNSGVDVGMYPLARVYMSGLTLKF</sequence>
<dbReference type="SUPFAM" id="SSF49464">
    <property type="entry name" value="Carboxypeptidase regulatory domain-like"/>
    <property type="match status" value="1"/>
</dbReference>
<evidence type="ECO:0000259" key="10">
    <source>
        <dbReference type="Pfam" id="PF00593"/>
    </source>
</evidence>
<dbReference type="Gene3D" id="2.40.170.20">
    <property type="entry name" value="TonB-dependent receptor, beta-barrel domain"/>
    <property type="match status" value="1"/>
</dbReference>
<evidence type="ECO:0000256" key="9">
    <source>
        <dbReference type="RuleBase" id="RU003357"/>
    </source>
</evidence>
<feature type="domain" description="TonB-dependent receptor-like beta-barrel" evidence="10">
    <location>
        <begin position="496"/>
        <end position="944"/>
    </location>
</feature>
<reference evidence="12 13" key="1">
    <citation type="submission" date="2016-11" db="EMBL/GenBank/DDBJ databases">
        <authorList>
            <person name="Jaros S."/>
            <person name="Januszkiewicz K."/>
            <person name="Wedrychowicz H."/>
        </authorList>
    </citation>
    <scope>NUCLEOTIDE SEQUENCE [LARGE SCALE GENOMIC DNA]</scope>
    <source>
        <strain evidence="12 13">DSM 24574</strain>
    </source>
</reference>
<dbReference type="SUPFAM" id="SSF56935">
    <property type="entry name" value="Porins"/>
    <property type="match status" value="1"/>
</dbReference>
<dbReference type="InterPro" id="IPR012910">
    <property type="entry name" value="Plug_dom"/>
</dbReference>
<evidence type="ECO:0000256" key="7">
    <source>
        <dbReference type="ARBA" id="ARBA00023237"/>
    </source>
</evidence>
<dbReference type="InterPro" id="IPR037066">
    <property type="entry name" value="Plug_dom_sf"/>
</dbReference>
<organism evidence="12 13">
    <name type="scientific">Chryseolinea serpens</name>
    <dbReference type="NCBI Taxonomy" id="947013"/>
    <lineage>
        <taxon>Bacteria</taxon>
        <taxon>Pseudomonadati</taxon>
        <taxon>Bacteroidota</taxon>
        <taxon>Cytophagia</taxon>
        <taxon>Cytophagales</taxon>
        <taxon>Fulvivirgaceae</taxon>
        <taxon>Chryseolinea</taxon>
    </lineage>
</organism>
<keyword evidence="4 8" id="KW-0812">Transmembrane</keyword>
<dbReference type="NCBIfam" id="TIGR04056">
    <property type="entry name" value="OMP_RagA_SusC"/>
    <property type="match status" value="1"/>
</dbReference>
<evidence type="ECO:0000256" key="8">
    <source>
        <dbReference type="PROSITE-ProRule" id="PRU01360"/>
    </source>
</evidence>
<evidence type="ECO:0000256" key="6">
    <source>
        <dbReference type="ARBA" id="ARBA00023136"/>
    </source>
</evidence>
<feature type="domain" description="TonB-dependent receptor plug" evidence="11">
    <location>
        <begin position="225"/>
        <end position="330"/>
    </location>
</feature>
<dbReference type="Proteomes" id="UP000184212">
    <property type="component" value="Unassembled WGS sequence"/>
</dbReference>
<dbReference type="InterPro" id="IPR039426">
    <property type="entry name" value="TonB-dep_rcpt-like"/>
</dbReference>
<keyword evidence="13" id="KW-1185">Reference proteome</keyword>
<dbReference type="Gene3D" id="3.55.50.30">
    <property type="match status" value="1"/>
</dbReference>
<keyword evidence="7 8" id="KW-0998">Cell outer membrane</keyword>
<evidence type="ECO:0000313" key="13">
    <source>
        <dbReference type="Proteomes" id="UP000184212"/>
    </source>
</evidence>
<dbReference type="Gene3D" id="2.170.130.10">
    <property type="entry name" value="TonB-dependent receptor, plug domain"/>
    <property type="match status" value="1"/>
</dbReference>
<dbReference type="PROSITE" id="PS52016">
    <property type="entry name" value="TONB_DEPENDENT_REC_3"/>
    <property type="match status" value="1"/>
</dbReference>
<dbReference type="STRING" id="947013.SAMN04488109_1890"/>
<dbReference type="OrthoDB" id="9768177at2"/>
<keyword evidence="3 8" id="KW-1134">Transmembrane beta strand</keyword>
<evidence type="ECO:0000256" key="1">
    <source>
        <dbReference type="ARBA" id="ARBA00004571"/>
    </source>
</evidence>
<keyword evidence="6 8" id="KW-0472">Membrane</keyword>
<dbReference type="InterPro" id="IPR023997">
    <property type="entry name" value="TonB-dep_OMP_SusC/RagA_CS"/>
</dbReference>
<dbReference type="AlphaFoldDB" id="A0A1M5MR06"/>
<dbReference type="EMBL" id="FQWQ01000001">
    <property type="protein sequence ID" value="SHG79824.1"/>
    <property type="molecule type" value="Genomic_DNA"/>
</dbReference>
<evidence type="ECO:0000259" key="11">
    <source>
        <dbReference type="Pfam" id="PF07715"/>
    </source>
</evidence>
<dbReference type="GO" id="GO:0009279">
    <property type="term" value="C:cell outer membrane"/>
    <property type="evidence" value="ECO:0007669"/>
    <property type="project" value="UniProtKB-SubCell"/>
</dbReference>
<proteinExistence type="inferred from homology"/>
<accession>A0A1M5MR06</accession>
<dbReference type="InterPro" id="IPR008969">
    <property type="entry name" value="CarboxyPept-like_regulatory"/>
</dbReference>
<dbReference type="InterPro" id="IPR036942">
    <property type="entry name" value="Beta-barrel_TonB_sf"/>
</dbReference>
<comment type="similarity">
    <text evidence="8 9">Belongs to the TonB-dependent receptor family.</text>
</comment>
<evidence type="ECO:0000256" key="3">
    <source>
        <dbReference type="ARBA" id="ARBA00022452"/>
    </source>
</evidence>
<gene>
    <name evidence="12" type="ORF">SAMN04488109_1890</name>
</gene>
<dbReference type="InterPro" id="IPR000531">
    <property type="entry name" value="Beta-barrel_TonB"/>
</dbReference>
<dbReference type="Pfam" id="PF13715">
    <property type="entry name" value="CarbopepD_reg_2"/>
    <property type="match status" value="1"/>
</dbReference>
<protein>
    <submittedName>
        <fullName evidence="12">TonB-linked outer membrane protein, SusC/RagA family</fullName>
    </submittedName>
</protein>
<dbReference type="Gene3D" id="2.60.40.1120">
    <property type="entry name" value="Carboxypeptidase-like, regulatory domain"/>
    <property type="match status" value="1"/>
</dbReference>
<dbReference type="NCBIfam" id="TIGR04057">
    <property type="entry name" value="SusC_RagA_signa"/>
    <property type="match status" value="1"/>
</dbReference>
<name>A0A1M5MR06_9BACT</name>
<evidence type="ECO:0000256" key="5">
    <source>
        <dbReference type="ARBA" id="ARBA00023077"/>
    </source>
</evidence>